<dbReference type="InterPro" id="IPR044925">
    <property type="entry name" value="His-Me_finger_sf"/>
</dbReference>
<evidence type="ECO:0000313" key="1">
    <source>
        <dbReference type="EMBL" id="GFT96391.1"/>
    </source>
</evidence>
<dbReference type="EMBL" id="BMAW01121919">
    <property type="protein sequence ID" value="GFT96391.1"/>
    <property type="molecule type" value="Genomic_DNA"/>
</dbReference>
<name>A0A8X6Q1X6_NEPPI</name>
<dbReference type="Gene3D" id="3.40.1800.10">
    <property type="entry name" value="His-Me finger endonucleases"/>
    <property type="match status" value="1"/>
</dbReference>
<dbReference type="AlphaFoldDB" id="A0A8X6Q1X6"/>
<proteinExistence type="predicted"/>
<organism evidence="1 2">
    <name type="scientific">Nephila pilipes</name>
    <name type="common">Giant wood spider</name>
    <name type="synonym">Nephila maculata</name>
    <dbReference type="NCBI Taxonomy" id="299642"/>
    <lineage>
        <taxon>Eukaryota</taxon>
        <taxon>Metazoa</taxon>
        <taxon>Ecdysozoa</taxon>
        <taxon>Arthropoda</taxon>
        <taxon>Chelicerata</taxon>
        <taxon>Arachnida</taxon>
        <taxon>Araneae</taxon>
        <taxon>Araneomorphae</taxon>
        <taxon>Entelegynae</taxon>
        <taxon>Araneoidea</taxon>
        <taxon>Nephilidae</taxon>
        <taxon>Nephila</taxon>
    </lineage>
</organism>
<dbReference type="Proteomes" id="UP000887013">
    <property type="component" value="Unassembled WGS sequence"/>
</dbReference>
<dbReference type="InterPro" id="IPR004211">
    <property type="entry name" value="Endonuclease_7"/>
</dbReference>
<dbReference type="OrthoDB" id="6433996at2759"/>
<dbReference type="PANTHER" id="PTHR31511:SF12">
    <property type="entry name" value="RHO TERMINATION FACTOR N-TERMINAL DOMAIN-CONTAINING PROTEIN"/>
    <property type="match status" value="1"/>
</dbReference>
<comment type="caution">
    <text evidence="1">The sequence shown here is derived from an EMBL/GenBank/DDBJ whole genome shotgun (WGS) entry which is preliminary data.</text>
</comment>
<protein>
    <recommendedName>
        <fullName evidence="3">DNA-directed DNA polymerase</fullName>
    </recommendedName>
</protein>
<evidence type="ECO:0000313" key="2">
    <source>
        <dbReference type="Proteomes" id="UP000887013"/>
    </source>
</evidence>
<sequence length="127" mass="15052">MTSARDVFRPRGWRQWTLSTGFHYYAIISPTIVPMNLSPEEEEQFSSETQCYLCKRPLEDDKVRDHCHLSGRYRGAAHNSCNLQYKMRKMIPVVFHNLKNYDAHHIIKCFGNFKDHEFNILANNMEK</sequence>
<dbReference type="PANTHER" id="PTHR31511">
    <property type="entry name" value="PROTEIN CBG23764"/>
    <property type="match status" value="1"/>
</dbReference>
<dbReference type="InterPro" id="IPR038563">
    <property type="entry name" value="Endonuclease_7_sf"/>
</dbReference>
<dbReference type="Pfam" id="PF02945">
    <property type="entry name" value="Endonuclease_7"/>
    <property type="match status" value="1"/>
</dbReference>
<evidence type="ECO:0008006" key="3">
    <source>
        <dbReference type="Google" id="ProtNLM"/>
    </source>
</evidence>
<keyword evidence="2" id="KW-1185">Reference proteome</keyword>
<reference evidence="1" key="1">
    <citation type="submission" date="2020-08" db="EMBL/GenBank/DDBJ databases">
        <title>Multicomponent nature underlies the extraordinary mechanical properties of spider dragline silk.</title>
        <authorList>
            <person name="Kono N."/>
            <person name="Nakamura H."/>
            <person name="Mori M."/>
            <person name="Yoshida Y."/>
            <person name="Ohtoshi R."/>
            <person name="Malay A.D."/>
            <person name="Moran D.A.P."/>
            <person name="Tomita M."/>
            <person name="Numata K."/>
            <person name="Arakawa K."/>
        </authorList>
    </citation>
    <scope>NUCLEOTIDE SEQUENCE</scope>
</reference>
<dbReference type="SUPFAM" id="SSF54060">
    <property type="entry name" value="His-Me finger endonucleases"/>
    <property type="match status" value="1"/>
</dbReference>
<gene>
    <name evidence="1" type="primary">X975_13384</name>
    <name evidence="1" type="ORF">NPIL_66571</name>
</gene>
<accession>A0A8X6Q1X6</accession>